<protein>
    <submittedName>
        <fullName evidence="3">DUF4329 domain-containing protein</fullName>
    </submittedName>
</protein>
<keyword evidence="4" id="KW-1185">Reference proteome</keyword>
<dbReference type="Pfam" id="PF14220">
    <property type="entry name" value="DUF4329"/>
    <property type="match status" value="1"/>
</dbReference>
<accession>A0A6L6PMP1</accession>
<dbReference type="Pfam" id="PF03527">
    <property type="entry name" value="RHS"/>
    <property type="match status" value="1"/>
</dbReference>
<gene>
    <name evidence="3" type="ORF">GM676_21790</name>
</gene>
<dbReference type="Proteomes" id="UP000475582">
    <property type="component" value="Unassembled WGS sequence"/>
</dbReference>
<dbReference type="EMBL" id="WNKY01000030">
    <property type="protein sequence ID" value="MTV40202.1"/>
    <property type="molecule type" value="Genomic_DNA"/>
</dbReference>
<proteinExistence type="predicted"/>
<dbReference type="PRINTS" id="PR00394">
    <property type="entry name" value="RHSPROTEIN"/>
</dbReference>
<dbReference type="Gene3D" id="2.180.10.10">
    <property type="entry name" value="RHS repeat-associated core"/>
    <property type="match status" value="1"/>
</dbReference>
<evidence type="ECO:0000313" key="3">
    <source>
        <dbReference type="EMBL" id="MTV40202.1"/>
    </source>
</evidence>
<dbReference type="InterPro" id="IPR022385">
    <property type="entry name" value="Rhs_assc_core"/>
</dbReference>
<dbReference type="NCBIfam" id="TIGR03696">
    <property type="entry name" value="Rhs_assc_core"/>
    <property type="match status" value="1"/>
</dbReference>
<dbReference type="PANTHER" id="PTHR32305:SF15">
    <property type="entry name" value="PROTEIN RHSA-RELATED"/>
    <property type="match status" value="1"/>
</dbReference>
<dbReference type="OrthoDB" id="8552614at2"/>
<evidence type="ECO:0000259" key="2">
    <source>
        <dbReference type="Pfam" id="PF14220"/>
    </source>
</evidence>
<feature type="domain" description="RHS protein conserved region" evidence="1">
    <location>
        <begin position="253"/>
        <end position="280"/>
    </location>
</feature>
<comment type="caution">
    <text evidence="3">The sequence shown here is derived from an EMBL/GenBank/DDBJ whole genome shotgun (WGS) entry which is preliminary data.</text>
</comment>
<sequence>MTYAGGVALTYGYDAYGRVSGITSNIAGAATIAGSFLRQPATNLLYAWKYGNGLSRLITLDADGRVTKLDGGAVHKLTYGYTTNADTVQSITDGIYSTQSETLLYDANERLSTVTRSGDNQSITWDAAGNPLTMSRAGVSSTVTVSPSSNRLVSVSGGISRSFTYDNVGKVTADGVHNITYDNFNRTQTMTVSGVTTTYTSNLLNQRVLKGTTRYIYDDEGRLIYETGTTPTSYIWLESNLIGIARGGTFYALHADHLGRPEVLTNTSGTIVWRANNTAFDRTVAVDTIGGLNIGFPGQYYDVESGLWYNWNRYYDPATKRYMQSDPIGLSGGINTYAYVRGNPLSMIDLAGLAPGDVYATLDMAAIAFAAEYNPQSISEGKEYFSYLYKVDNGFTYEKGTPLGSHGGAIGSPSWFKTDVGMIHTHGKFLSSSDNYFSEGDMITGNALQYPIYVATPNLSLLKYYPNKNKKLRGRVEMILLPGGGKPCP</sequence>
<dbReference type="InterPro" id="IPR001826">
    <property type="entry name" value="RHS"/>
</dbReference>
<name>A0A6L6PMP1_9BURK</name>
<feature type="domain" description="DUF4329" evidence="2">
    <location>
        <begin position="365"/>
        <end position="469"/>
    </location>
</feature>
<evidence type="ECO:0000313" key="4">
    <source>
        <dbReference type="Proteomes" id="UP000475582"/>
    </source>
</evidence>
<dbReference type="InterPro" id="IPR025479">
    <property type="entry name" value="DUF4329"/>
</dbReference>
<evidence type="ECO:0000259" key="1">
    <source>
        <dbReference type="Pfam" id="PF03527"/>
    </source>
</evidence>
<dbReference type="AlphaFoldDB" id="A0A6L6PMP1"/>
<organism evidence="3 4">
    <name type="scientific">Duganella radicis</name>
    <dbReference type="NCBI Taxonomy" id="551988"/>
    <lineage>
        <taxon>Bacteria</taxon>
        <taxon>Pseudomonadati</taxon>
        <taxon>Pseudomonadota</taxon>
        <taxon>Betaproteobacteria</taxon>
        <taxon>Burkholderiales</taxon>
        <taxon>Oxalobacteraceae</taxon>
        <taxon>Telluria group</taxon>
        <taxon>Duganella</taxon>
    </lineage>
</organism>
<dbReference type="InterPro" id="IPR050708">
    <property type="entry name" value="T6SS_VgrG/RHS"/>
</dbReference>
<dbReference type="PANTHER" id="PTHR32305">
    <property type="match status" value="1"/>
</dbReference>
<reference evidence="3 4" key="1">
    <citation type="submission" date="2019-11" db="EMBL/GenBank/DDBJ databases">
        <title>Type strains purchased from KCTC, JCM and DSMZ.</title>
        <authorList>
            <person name="Lu H."/>
        </authorList>
    </citation>
    <scope>NUCLEOTIDE SEQUENCE [LARGE SCALE GENOMIC DNA]</scope>
    <source>
        <strain evidence="3 4">KCTC 22382</strain>
    </source>
</reference>